<reference evidence="2" key="1">
    <citation type="journal article" date="2019" name="Int. J. Syst. Evol. Microbiol.">
        <title>The Global Catalogue of Microorganisms (GCM) 10K type strain sequencing project: providing services to taxonomists for standard genome sequencing and annotation.</title>
        <authorList>
            <consortium name="The Broad Institute Genomics Platform"/>
            <consortium name="The Broad Institute Genome Sequencing Center for Infectious Disease"/>
            <person name="Wu L."/>
            <person name="Ma J."/>
        </authorList>
    </citation>
    <scope>NUCLEOTIDE SEQUENCE [LARGE SCALE GENOMIC DNA]</scope>
    <source>
        <strain evidence="2">CCUG 50347</strain>
    </source>
</reference>
<dbReference type="EMBL" id="JBHSIM010000057">
    <property type="protein sequence ID" value="MFC4836126.1"/>
    <property type="molecule type" value="Genomic_DNA"/>
</dbReference>
<sequence>MPRRSRVDWAAVAAAAPFDVIHLRDLARLGVPSSTISSRCAPGGIWVRVISGVIALTRGVLTRRQRLAAALLYAGPRAMVTGVAGCRLYGLRRLPDDDTVHVLVPHATRRRSQRFVLAERTLRLPRPHHRDDVPVAPIHRAVLDAARRMTRVDDVRALLAEAVQRRLTTVVALRRELEEGSGRGTALVRRVLLEIDDGVRSVAEAWCRTIVAEMPGFPPVIWNADLERADGTFLACVDGFVDGVALAIEIQSFEHHADPEAFDETMRRQARLIAAGVLLVPVTPRQLRDEPETVKRLLWEALAQARARSRPAIRRR</sequence>
<evidence type="ECO:0000313" key="2">
    <source>
        <dbReference type="Proteomes" id="UP001595909"/>
    </source>
</evidence>
<evidence type="ECO:0008006" key="3">
    <source>
        <dbReference type="Google" id="ProtNLM"/>
    </source>
</evidence>
<organism evidence="1 2">
    <name type="scientific">Actinomycetospora chibensis</name>
    <dbReference type="NCBI Taxonomy" id="663606"/>
    <lineage>
        <taxon>Bacteria</taxon>
        <taxon>Bacillati</taxon>
        <taxon>Actinomycetota</taxon>
        <taxon>Actinomycetes</taxon>
        <taxon>Pseudonocardiales</taxon>
        <taxon>Pseudonocardiaceae</taxon>
        <taxon>Actinomycetospora</taxon>
    </lineage>
</organism>
<proteinExistence type="predicted"/>
<gene>
    <name evidence="1" type="ORF">ACFPEL_27210</name>
</gene>
<accession>A0ABV9RPG9</accession>
<keyword evidence="2" id="KW-1185">Reference proteome</keyword>
<dbReference type="Proteomes" id="UP001595909">
    <property type="component" value="Unassembled WGS sequence"/>
</dbReference>
<protein>
    <recommendedName>
        <fullName evidence="3">DUF559 domain-containing protein</fullName>
    </recommendedName>
</protein>
<name>A0ABV9RPG9_9PSEU</name>
<dbReference type="RefSeq" id="WP_274192134.1">
    <property type="nucleotide sequence ID" value="NZ_BAABHN010000057.1"/>
</dbReference>
<evidence type="ECO:0000313" key="1">
    <source>
        <dbReference type="EMBL" id="MFC4836126.1"/>
    </source>
</evidence>
<comment type="caution">
    <text evidence="1">The sequence shown here is derived from an EMBL/GenBank/DDBJ whole genome shotgun (WGS) entry which is preliminary data.</text>
</comment>